<dbReference type="InterPro" id="IPR015856">
    <property type="entry name" value="ABC_transpr_CbiO/EcfA_su"/>
</dbReference>
<evidence type="ECO:0000256" key="9">
    <source>
        <dbReference type="SAM" id="MobiDB-lite"/>
    </source>
</evidence>
<dbReference type="InterPro" id="IPR030947">
    <property type="entry name" value="EcfA_1"/>
</dbReference>
<dbReference type="Gene3D" id="3.40.50.300">
    <property type="entry name" value="P-loop containing nucleotide triphosphate hydrolases"/>
    <property type="match status" value="1"/>
</dbReference>
<feature type="region of interest" description="Disordered" evidence="9">
    <location>
        <begin position="1"/>
        <end position="24"/>
    </location>
</feature>
<accession>A0A1X7HQL7</accession>
<dbReference type="Pfam" id="PF00005">
    <property type="entry name" value="ABC_tran"/>
    <property type="match status" value="1"/>
</dbReference>
<dbReference type="InterPro" id="IPR027417">
    <property type="entry name" value="P-loop_NTPase"/>
</dbReference>
<dbReference type="FunFam" id="3.40.50.300:FF:000224">
    <property type="entry name" value="Energy-coupling factor transporter ATP-binding protein EcfA"/>
    <property type="match status" value="1"/>
</dbReference>
<comment type="similarity">
    <text evidence="2">Belongs to the ABC transporter superfamily.</text>
</comment>
<evidence type="ECO:0000259" key="10">
    <source>
        <dbReference type="PROSITE" id="PS50893"/>
    </source>
</evidence>
<gene>
    <name evidence="11" type="ORF">SAMN05661091_5354</name>
</gene>
<dbReference type="STRING" id="1313296.SAMN05661091_5354"/>
<evidence type="ECO:0000313" key="11">
    <source>
        <dbReference type="EMBL" id="SMF91141.1"/>
    </source>
</evidence>
<organism evidence="11 12">
    <name type="scientific">Paenibacillus uliginis N3/975</name>
    <dbReference type="NCBI Taxonomy" id="1313296"/>
    <lineage>
        <taxon>Bacteria</taxon>
        <taxon>Bacillati</taxon>
        <taxon>Bacillota</taxon>
        <taxon>Bacilli</taxon>
        <taxon>Bacillales</taxon>
        <taxon>Paenibacillaceae</taxon>
        <taxon>Paenibacillus</taxon>
    </lineage>
</organism>
<proteinExistence type="inferred from homology"/>
<dbReference type="CDD" id="cd03225">
    <property type="entry name" value="ABC_cobalt_CbiO_domain1"/>
    <property type="match status" value="1"/>
</dbReference>
<evidence type="ECO:0000256" key="6">
    <source>
        <dbReference type="ARBA" id="ARBA00022840"/>
    </source>
</evidence>
<comment type="subcellular location">
    <subcellularLocation>
        <location evidence="1">Cell membrane</location>
        <topology evidence="1">Peripheral membrane protein</topology>
    </subcellularLocation>
</comment>
<evidence type="ECO:0000256" key="8">
    <source>
        <dbReference type="ARBA" id="ARBA00023136"/>
    </source>
</evidence>
<dbReference type="InterPro" id="IPR017871">
    <property type="entry name" value="ABC_transporter-like_CS"/>
</dbReference>
<protein>
    <submittedName>
        <fullName evidence="11">Energy-coupling factor transport system ATP-binding protein</fullName>
    </submittedName>
</protein>
<evidence type="ECO:0000256" key="2">
    <source>
        <dbReference type="ARBA" id="ARBA00005417"/>
    </source>
</evidence>
<dbReference type="EMBL" id="LT840184">
    <property type="protein sequence ID" value="SMF91141.1"/>
    <property type="molecule type" value="Genomic_DNA"/>
</dbReference>
<dbReference type="GO" id="GO:0042626">
    <property type="term" value="F:ATPase-coupled transmembrane transporter activity"/>
    <property type="evidence" value="ECO:0007669"/>
    <property type="project" value="TreeGrafter"/>
</dbReference>
<dbReference type="GO" id="GO:0043190">
    <property type="term" value="C:ATP-binding cassette (ABC) transporter complex"/>
    <property type="evidence" value="ECO:0007669"/>
    <property type="project" value="TreeGrafter"/>
</dbReference>
<evidence type="ECO:0000256" key="7">
    <source>
        <dbReference type="ARBA" id="ARBA00022967"/>
    </source>
</evidence>
<dbReference type="GO" id="GO:0005524">
    <property type="term" value="F:ATP binding"/>
    <property type="evidence" value="ECO:0007669"/>
    <property type="project" value="UniProtKB-KW"/>
</dbReference>
<dbReference type="PANTHER" id="PTHR43553">
    <property type="entry name" value="HEAVY METAL TRANSPORTER"/>
    <property type="match status" value="1"/>
</dbReference>
<dbReference type="Proteomes" id="UP000192940">
    <property type="component" value="Chromosome I"/>
</dbReference>
<evidence type="ECO:0000256" key="4">
    <source>
        <dbReference type="ARBA" id="ARBA00022475"/>
    </source>
</evidence>
<dbReference type="AlphaFoldDB" id="A0A1X7HQL7"/>
<dbReference type="NCBIfam" id="NF010167">
    <property type="entry name" value="PRK13648.1"/>
    <property type="match status" value="1"/>
</dbReference>
<keyword evidence="4" id="KW-1003">Cell membrane</keyword>
<keyword evidence="5" id="KW-0547">Nucleotide-binding</keyword>
<dbReference type="SUPFAM" id="SSF52540">
    <property type="entry name" value="P-loop containing nucleoside triphosphate hydrolases"/>
    <property type="match status" value="1"/>
</dbReference>
<dbReference type="PROSITE" id="PS50893">
    <property type="entry name" value="ABC_TRANSPORTER_2"/>
    <property type="match status" value="1"/>
</dbReference>
<dbReference type="InterPro" id="IPR003593">
    <property type="entry name" value="AAA+_ATPase"/>
</dbReference>
<dbReference type="InterPro" id="IPR003439">
    <property type="entry name" value="ABC_transporter-like_ATP-bd"/>
</dbReference>
<reference evidence="11 12" key="1">
    <citation type="submission" date="2017-04" db="EMBL/GenBank/DDBJ databases">
        <authorList>
            <person name="Afonso C.L."/>
            <person name="Miller P.J."/>
            <person name="Scott M.A."/>
            <person name="Spackman E."/>
            <person name="Goraichik I."/>
            <person name="Dimitrov K.M."/>
            <person name="Suarez D.L."/>
            <person name="Swayne D.E."/>
        </authorList>
    </citation>
    <scope>NUCLEOTIDE SEQUENCE [LARGE SCALE GENOMIC DNA]</scope>
    <source>
        <strain evidence="11 12">N3/975</strain>
    </source>
</reference>
<keyword evidence="3" id="KW-0813">Transport</keyword>
<evidence type="ECO:0000256" key="3">
    <source>
        <dbReference type="ARBA" id="ARBA00022448"/>
    </source>
</evidence>
<name>A0A1X7HQL7_9BACL</name>
<dbReference type="PROSITE" id="PS00211">
    <property type="entry name" value="ABC_TRANSPORTER_1"/>
    <property type="match status" value="1"/>
</dbReference>
<evidence type="ECO:0000256" key="5">
    <source>
        <dbReference type="ARBA" id="ARBA00022741"/>
    </source>
</evidence>
<dbReference type="GO" id="GO:0016887">
    <property type="term" value="F:ATP hydrolysis activity"/>
    <property type="evidence" value="ECO:0007669"/>
    <property type="project" value="InterPro"/>
</dbReference>
<dbReference type="SMART" id="SM00382">
    <property type="entry name" value="AAA"/>
    <property type="match status" value="1"/>
</dbReference>
<keyword evidence="12" id="KW-1185">Reference proteome</keyword>
<sequence>MNRAGLYNRPKSHESEKCASGEQHQPPALTLKEVSFSYNGQSNNIRSVSFTVPQGQWVTVVGSNGSGKSTLARLFNGLLAPNEGLIETAGLELVPDNLIAIRRKVGMVFQNPDNQFVGSTVEEDIAFGLEGMCMPRRQMREQIDRYAERFGVSHLLKRHPSELSGGQKQRVALASVLAMEPEILVLDEASSMLDEQARRDLTHILRDMHREGRYTIVSITHDADEIMASERVLALRDGAVIADVSPDDLFEDRELMLLCRLEAPFARKLVQELESRGVAKGQSGDEQELMDFLWSFN</sequence>
<dbReference type="PANTHER" id="PTHR43553:SF24">
    <property type="entry name" value="ENERGY-COUPLING FACTOR TRANSPORTER ATP-BINDING PROTEIN ECFA1"/>
    <property type="match status" value="1"/>
</dbReference>
<keyword evidence="8" id="KW-0472">Membrane</keyword>
<keyword evidence="7" id="KW-1278">Translocase</keyword>
<dbReference type="GO" id="GO:0015087">
    <property type="term" value="F:cobalt ion transmembrane transporter activity"/>
    <property type="evidence" value="ECO:0007669"/>
    <property type="project" value="UniProtKB-ARBA"/>
</dbReference>
<dbReference type="NCBIfam" id="TIGR04520">
    <property type="entry name" value="ECF_ATPase_1"/>
    <property type="match status" value="1"/>
</dbReference>
<feature type="domain" description="ABC transporter" evidence="10">
    <location>
        <begin position="29"/>
        <end position="262"/>
    </location>
</feature>
<dbReference type="InterPro" id="IPR050095">
    <property type="entry name" value="ECF_ABC_transporter_ATP-bd"/>
</dbReference>
<evidence type="ECO:0000313" key="12">
    <source>
        <dbReference type="Proteomes" id="UP000192940"/>
    </source>
</evidence>
<evidence type="ECO:0000256" key="1">
    <source>
        <dbReference type="ARBA" id="ARBA00004202"/>
    </source>
</evidence>
<keyword evidence="6 11" id="KW-0067">ATP-binding</keyword>
<dbReference type="RefSeq" id="WP_208915978.1">
    <property type="nucleotide sequence ID" value="NZ_LT840184.1"/>
</dbReference>